<keyword evidence="6 7" id="KW-0472">Membrane</keyword>
<proteinExistence type="predicted"/>
<dbReference type="RefSeq" id="WP_124231546.1">
    <property type="nucleotide sequence ID" value="NZ_RHHM01000001.1"/>
</dbReference>
<evidence type="ECO:0000256" key="3">
    <source>
        <dbReference type="ARBA" id="ARBA00022475"/>
    </source>
</evidence>
<evidence type="ECO:0000313" key="8">
    <source>
        <dbReference type="EMBL" id="RQM40108.1"/>
    </source>
</evidence>
<comment type="caution">
    <text evidence="8">The sequence shown here is derived from an EMBL/GenBank/DDBJ whole genome shotgun (WGS) entry which is preliminary data.</text>
</comment>
<evidence type="ECO:0000256" key="1">
    <source>
        <dbReference type="ARBA" id="ARBA00004651"/>
    </source>
</evidence>
<feature type="transmembrane region" description="Helical" evidence="7">
    <location>
        <begin position="46"/>
        <end position="66"/>
    </location>
</feature>
<dbReference type="Proteomes" id="UP000279457">
    <property type="component" value="Unassembled WGS sequence"/>
</dbReference>
<feature type="transmembrane region" description="Helical" evidence="7">
    <location>
        <begin position="97"/>
        <end position="119"/>
    </location>
</feature>
<keyword evidence="5 7" id="KW-1133">Transmembrane helix</keyword>
<dbReference type="PANTHER" id="PTHR23522:SF4">
    <property type="entry name" value="NUCLEOSIDE PERMEASE NUPG-RELATED"/>
    <property type="match status" value="1"/>
</dbReference>
<dbReference type="EMBL" id="RHHM01000001">
    <property type="protein sequence ID" value="RQM40108.1"/>
    <property type="molecule type" value="Genomic_DNA"/>
</dbReference>
<evidence type="ECO:0000256" key="4">
    <source>
        <dbReference type="ARBA" id="ARBA00022692"/>
    </source>
</evidence>
<sequence length="407" mass="45527">MKIRKTPRLFIMMYAQYFVQGAWNMTMGLVLSTFGMSSIIGTAYGALGLATILSPLIIGMIADRFFCSQKVMGTLHLINAGVLLLIPQYIISNNNVMFLAMLFIVGLLFYPTSALANSISFRHASGVKTFPIIRVFGTLGFMSIGFILGQYGFSGSIMTWYIASFSGVCLGVYCFTLPDTPPKAKGENFEARDLFCLDALALFKDKSFSVFMLSTFFLMIPKTAYSAYIPVFLKSLGFDNAATMLQIGTVFEIIFMFVLSFFLMKFGFKKVILLGAFCWIIRCFLLSHAAIDNHVVYILIALMLQSFCWDFFFTAGDIYVDSKASEKIKAQAQSLRFIVSNGIGLMFASTVCGKIFNSTVNLKDPLALLQWQDFWIYPMVIAAIVSLSFFIFFKDEKKKNITSSQGR</sequence>
<feature type="transmembrane region" description="Helical" evidence="7">
    <location>
        <begin position="337"/>
        <end position="356"/>
    </location>
</feature>
<keyword evidence="3" id="KW-1003">Cell membrane</keyword>
<dbReference type="AlphaFoldDB" id="A0A3N6S393"/>
<dbReference type="GO" id="GO:0015213">
    <property type="term" value="F:uridine transmembrane transporter activity"/>
    <property type="evidence" value="ECO:0007669"/>
    <property type="project" value="TreeGrafter"/>
</dbReference>
<keyword evidence="2" id="KW-0813">Transport</keyword>
<keyword evidence="9" id="KW-1185">Reference proteome</keyword>
<dbReference type="Gene3D" id="1.20.1250.20">
    <property type="entry name" value="MFS general substrate transporter like domains"/>
    <property type="match status" value="2"/>
</dbReference>
<accession>A0A3N6S393</accession>
<evidence type="ECO:0000313" key="9">
    <source>
        <dbReference type="Proteomes" id="UP000279457"/>
    </source>
</evidence>
<feature type="transmembrane region" description="Helical" evidence="7">
    <location>
        <begin position="131"/>
        <end position="151"/>
    </location>
</feature>
<evidence type="ECO:0000256" key="5">
    <source>
        <dbReference type="ARBA" id="ARBA00022989"/>
    </source>
</evidence>
<feature type="transmembrane region" description="Helical" evidence="7">
    <location>
        <begin position="245"/>
        <end position="264"/>
    </location>
</feature>
<reference evidence="8 9" key="1">
    <citation type="submission" date="2018-10" db="EMBL/GenBank/DDBJ databases">
        <title>Draft genome sequence for the type isolate of Erwinia psidii, agent causal of bacterial blight in guava (Psidium guajava) and wilt and die-back of Eucalyptus spp.</title>
        <authorList>
            <person name="Hermenegildo P.S."/>
            <person name="Santos S.A."/>
            <person name="Guimaraes L.M.S."/>
            <person name="Vidigal P.M.P."/>
            <person name="Pereira I.C."/>
            <person name="Badel J.L."/>
            <person name="Alfenas-Zerbini P."/>
            <person name="Ferreira M.A.S.V."/>
            <person name="Alfenas A.C."/>
        </authorList>
    </citation>
    <scope>NUCLEOTIDE SEQUENCE [LARGE SCALE GENOMIC DNA]</scope>
    <source>
        <strain evidence="8 9">IBSBF 435</strain>
    </source>
</reference>
<dbReference type="OrthoDB" id="9783013at2"/>
<name>A0A3N6S393_9GAMM</name>
<feature type="transmembrane region" description="Helical" evidence="7">
    <location>
        <begin position="297"/>
        <end position="316"/>
    </location>
</feature>
<dbReference type="InterPro" id="IPR004740">
    <property type="entry name" value="Nuc_H_symport"/>
</dbReference>
<feature type="transmembrane region" description="Helical" evidence="7">
    <location>
        <begin position="73"/>
        <end position="91"/>
    </location>
</feature>
<feature type="transmembrane region" description="Helical" evidence="7">
    <location>
        <begin position="271"/>
        <end position="291"/>
    </location>
</feature>
<dbReference type="PANTHER" id="PTHR23522">
    <property type="entry name" value="BLL5896 PROTEIN"/>
    <property type="match status" value="1"/>
</dbReference>
<gene>
    <name evidence="8" type="ORF">EB241_02105</name>
</gene>
<evidence type="ECO:0000256" key="2">
    <source>
        <dbReference type="ARBA" id="ARBA00022448"/>
    </source>
</evidence>
<organism evidence="8 9">
    <name type="scientific">Erwinia psidii</name>
    <dbReference type="NCBI Taxonomy" id="69224"/>
    <lineage>
        <taxon>Bacteria</taxon>
        <taxon>Pseudomonadati</taxon>
        <taxon>Pseudomonadota</taxon>
        <taxon>Gammaproteobacteria</taxon>
        <taxon>Enterobacterales</taxon>
        <taxon>Erwiniaceae</taxon>
        <taxon>Erwinia</taxon>
    </lineage>
</organism>
<feature type="transmembrane region" description="Helical" evidence="7">
    <location>
        <begin position="376"/>
        <end position="393"/>
    </location>
</feature>
<dbReference type="Pfam" id="PF03825">
    <property type="entry name" value="Nuc_H_symport"/>
    <property type="match status" value="1"/>
</dbReference>
<feature type="transmembrane region" description="Helical" evidence="7">
    <location>
        <begin position="21"/>
        <end position="40"/>
    </location>
</feature>
<dbReference type="InterPro" id="IPR036259">
    <property type="entry name" value="MFS_trans_sf"/>
</dbReference>
<protein>
    <submittedName>
        <fullName evidence="8">MFS transporter</fullName>
    </submittedName>
</protein>
<dbReference type="GO" id="GO:0015212">
    <property type="term" value="F:cytidine transmembrane transporter activity"/>
    <property type="evidence" value="ECO:0007669"/>
    <property type="project" value="TreeGrafter"/>
</dbReference>
<dbReference type="SUPFAM" id="SSF103473">
    <property type="entry name" value="MFS general substrate transporter"/>
    <property type="match status" value="1"/>
</dbReference>
<feature type="transmembrane region" description="Helical" evidence="7">
    <location>
        <begin position="210"/>
        <end position="233"/>
    </location>
</feature>
<dbReference type="GO" id="GO:0005886">
    <property type="term" value="C:plasma membrane"/>
    <property type="evidence" value="ECO:0007669"/>
    <property type="project" value="UniProtKB-SubCell"/>
</dbReference>
<evidence type="ECO:0000256" key="6">
    <source>
        <dbReference type="ARBA" id="ARBA00023136"/>
    </source>
</evidence>
<keyword evidence="4 7" id="KW-0812">Transmembrane</keyword>
<comment type="subcellular location">
    <subcellularLocation>
        <location evidence="1">Cell membrane</location>
        <topology evidence="1">Multi-pass membrane protein</topology>
    </subcellularLocation>
</comment>
<evidence type="ECO:0000256" key="7">
    <source>
        <dbReference type="SAM" id="Phobius"/>
    </source>
</evidence>
<feature type="transmembrane region" description="Helical" evidence="7">
    <location>
        <begin position="157"/>
        <end position="175"/>
    </location>
</feature>